<name>A0ACC0F1T9_9ERIC</name>
<comment type="caution">
    <text evidence="1">The sequence shown here is derived from an EMBL/GenBank/DDBJ whole genome shotgun (WGS) entry which is preliminary data.</text>
</comment>
<organism evidence="1 2">
    <name type="scientific">Camellia lanceoleosa</name>
    <dbReference type="NCBI Taxonomy" id="1840588"/>
    <lineage>
        <taxon>Eukaryota</taxon>
        <taxon>Viridiplantae</taxon>
        <taxon>Streptophyta</taxon>
        <taxon>Embryophyta</taxon>
        <taxon>Tracheophyta</taxon>
        <taxon>Spermatophyta</taxon>
        <taxon>Magnoliopsida</taxon>
        <taxon>eudicotyledons</taxon>
        <taxon>Gunneridae</taxon>
        <taxon>Pentapetalae</taxon>
        <taxon>asterids</taxon>
        <taxon>Ericales</taxon>
        <taxon>Theaceae</taxon>
        <taxon>Camellia</taxon>
    </lineage>
</organism>
<evidence type="ECO:0000313" key="1">
    <source>
        <dbReference type="EMBL" id="KAI7982663.1"/>
    </source>
</evidence>
<evidence type="ECO:0000313" key="2">
    <source>
        <dbReference type="Proteomes" id="UP001060215"/>
    </source>
</evidence>
<proteinExistence type="predicted"/>
<keyword evidence="2" id="KW-1185">Reference proteome</keyword>
<gene>
    <name evidence="1" type="ORF">LOK49_LG15G00800</name>
</gene>
<reference evidence="1 2" key="1">
    <citation type="journal article" date="2022" name="Plant J.">
        <title>Chromosome-level genome of Camellia lanceoleosa provides a valuable resource for understanding genome evolution and self-incompatibility.</title>
        <authorList>
            <person name="Gong W."/>
            <person name="Xiao S."/>
            <person name="Wang L."/>
            <person name="Liao Z."/>
            <person name="Chang Y."/>
            <person name="Mo W."/>
            <person name="Hu G."/>
            <person name="Li W."/>
            <person name="Zhao G."/>
            <person name="Zhu H."/>
            <person name="Hu X."/>
            <person name="Ji K."/>
            <person name="Xiang X."/>
            <person name="Song Q."/>
            <person name="Yuan D."/>
            <person name="Jin S."/>
            <person name="Zhang L."/>
        </authorList>
    </citation>
    <scope>NUCLEOTIDE SEQUENCE [LARGE SCALE GENOMIC DNA]</scope>
    <source>
        <strain evidence="1">SQ_2022a</strain>
    </source>
</reference>
<dbReference type="EMBL" id="CM045768">
    <property type="protein sequence ID" value="KAI7982663.1"/>
    <property type="molecule type" value="Genomic_DNA"/>
</dbReference>
<dbReference type="Proteomes" id="UP001060215">
    <property type="component" value="Chromosome 11"/>
</dbReference>
<accession>A0ACC0F1T9</accession>
<sequence>MDVYSWFRRSVSRPENTNKPSSANAQHNKLQSEEELIYGITDQLIEFIKTFTLDTFNNFPLQDEEGASCGAESPATTGNVRKDLSDWQQQHATLVLSKVKEMSQLRFRLCPRHLKERQFWRIYFTLVKSYVTEYELRAIQLAKLRQMTIENEYISDTSACEVEMSETKQATSLVEHNLDSLTHDIESGKNEQ</sequence>
<protein>
    <submittedName>
        <fullName evidence="1">Uncharacterized protein</fullName>
    </submittedName>
</protein>